<accession>A0A8K0WJY5</accession>
<keyword evidence="2" id="KW-1185">Reference proteome</keyword>
<protein>
    <submittedName>
        <fullName evidence="1">Uncharacterized protein</fullName>
    </submittedName>
</protein>
<proteinExistence type="predicted"/>
<reference evidence="1" key="1">
    <citation type="journal article" date="2021" name="Nat. Commun.">
        <title>Genetic determinants of endophytism in the Arabidopsis root mycobiome.</title>
        <authorList>
            <person name="Mesny F."/>
            <person name="Miyauchi S."/>
            <person name="Thiergart T."/>
            <person name="Pickel B."/>
            <person name="Atanasova L."/>
            <person name="Karlsson M."/>
            <person name="Huettel B."/>
            <person name="Barry K.W."/>
            <person name="Haridas S."/>
            <person name="Chen C."/>
            <person name="Bauer D."/>
            <person name="Andreopoulos W."/>
            <person name="Pangilinan J."/>
            <person name="LaButti K."/>
            <person name="Riley R."/>
            <person name="Lipzen A."/>
            <person name="Clum A."/>
            <person name="Drula E."/>
            <person name="Henrissat B."/>
            <person name="Kohler A."/>
            <person name="Grigoriev I.V."/>
            <person name="Martin F.M."/>
            <person name="Hacquard S."/>
        </authorList>
    </citation>
    <scope>NUCLEOTIDE SEQUENCE</scope>
    <source>
        <strain evidence="1">MPI-CAGE-CH-0235</strain>
    </source>
</reference>
<sequence length="72" mass="7723">MPGGWCFVGERGDTVLFDSSSLWDVPISAGATRKCSSVTLGRLLCRCSGSVVARWMSVEGSIRRQLPIDASC</sequence>
<feature type="non-terminal residue" evidence="1">
    <location>
        <position position="72"/>
    </location>
</feature>
<evidence type="ECO:0000313" key="2">
    <source>
        <dbReference type="Proteomes" id="UP000813444"/>
    </source>
</evidence>
<dbReference type="AlphaFoldDB" id="A0A8K0WJY5"/>
<dbReference type="Proteomes" id="UP000813444">
    <property type="component" value="Unassembled WGS sequence"/>
</dbReference>
<evidence type="ECO:0000313" key="1">
    <source>
        <dbReference type="EMBL" id="KAH7304582.1"/>
    </source>
</evidence>
<gene>
    <name evidence="1" type="ORF">B0I35DRAFT_445064</name>
</gene>
<organism evidence="1 2">
    <name type="scientific">Stachybotrys elegans</name>
    <dbReference type="NCBI Taxonomy" id="80388"/>
    <lineage>
        <taxon>Eukaryota</taxon>
        <taxon>Fungi</taxon>
        <taxon>Dikarya</taxon>
        <taxon>Ascomycota</taxon>
        <taxon>Pezizomycotina</taxon>
        <taxon>Sordariomycetes</taxon>
        <taxon>Hypocreomycetidae</taxon>
        <taxon>Hypocreales</taxon>
        <taxon>Stachybotryaceae</taxon>
        <taxon>Stachybotrys</taxon>
    </lineage>
</organism>
<comment type="caution">
    <text evidence="1">The sequence shown here is derived from an EMBL/GenBank/DDBJ whole genome shotgun (WGS) entry which is preliminary data.</text>
</comment>
<dbReference type="EMBL" id="JAGPNK010000022">
    <property type="protein sequence ID" value="KAH7304582.1"/>
    <property type="molecule type" value="Genomic_DNA"/>
</dbReference>
<name>A0A8K0WJY5_9HYPO</name>